<evidence type="ECO:0000313" key="2">
    <source>
        <dbReference type="EMBL" id="GAA5160555.1"/>
    </source>
</evidence>
<proteinExistence type="predicted"/>
<evidence type="ECO:0000256" key="1">
    <source>
        <dbReference type="SAM" id="Phobius"/>
    </source>
</evidence>
<feature type="transmembrane region" description="Helical" evidence="1">
    <location>
        <begin position="300"/>
        <end position="317"/>
    </location>
</feature>
<feature type="transmembrane region" description="Helical" evidence="1">
    <location>
        <begin position="102"/>
        <end position="120"/>
    </location>
</feature>
<feature type="transmembrane region" description="Helical" evidence="1">
    <location>
        <begin position="132"/>
        <end position="156"/>
    </location>
</feature>
<reference evidence="3" key="1">
    <citation type="journal article" date="2019" name="Int. J. Syst. Evol. Microbiol.">
        <title>The Global Catalogue of Microorganisms (GCM) 10K type strain sequencing project: providing services to taxonomists for standard genome sequencing and annotation.</title>
        <authorList>
            <consortium name="The Broad Institute Genomics Platform"/>
            <consortium name="The Broad Institute Genome Sequencing Center for Infectious Disease"/>
            <person name="Wu L."/>
            <person name="Ma J."/>
        </authorList>
    </citation>
    <scope>NUCLEOTIDE SEQUENCE [LARGE SCALE GENOMIC DNA]</scope>
    <source>
        <strain evidence="3">JCM 18303</strain>
    </source>
</reference>
<dbReference type="RefSeq" id="WP_185060308.1">
    <property type="nucleotide sequence ID" value="NZ_BAABJP010000020.1"/>
</dbReference>
<keyword evidence="3" id="KW-1185">Reference proteome</keyword>
<keyword evidence="1" id="KW-1133">Transmembrane helix</keyword>
<feature type="transmembrane region" description="Helical" evidence="1">
    <location>
        <begin position="77"/>
        <end position="96"/>
    </location>
</feature>
<dbReference type="Proteomes" id="UP001428817">
    <property type="component" value="Unassembled WGS sequence"/>
</dbReference>
<keyword evidence="1" id="KW-0812">Transmembrane</keyword>
<comment type="caution">
    <text evidence="2">The sequence shown here is derived from an EMBL/GenBank/DDBJ whole genome shotgun (WGS) entry which is preliminary data.</text>
</comment>
<gene>
    <name evidence="2" type="ORF">GCM10023321_43480</name>
</gene>
<protein>
    <recommendedName>
        <fullName evidence="4">HTTM domain-containing protein</fullName>
    </recommendedName>
</protein>
<name>A0ABP9QFA6_9PSEU</name>
<feature type="transmembrane region" description="Helical" evidence="1">
    <location>
        <begin position="225"/>
        <end position="249"/>
    </location>
</feature>
<feature type="transmembrane region" description="Helical" evidence="1">
    <location>
        <begin position="192"/>
        <end position="213"/>
    </location>
</feature>
<evidence type="ECO:0008006" key="4">
    <source>
        <dbReference type="Google" id="ProtNLM"/>
    </source>
</evidence>
<accession>A0ABP9QFA6</accession>
<sequence length="494" mass="53647">MTSTSAVPTPDYRPKPVARAVETVEGPDEIGAREQLRWFITLWVMALAAHYTDNDPLGVLTVLAYGLPALAYPASPWAFGLLIAGAGVTGAVAWPTAANHKVVSLFIALGFASAALYVWATRDRPGTSGSFLVRWLAASRAPVAITLLVVYAFTVFHKLNTAFLDPAVSCAGHLLGQLIKYNGLPITVAPSVVLASAYGTLAVETTILVLLALPRTRRWGLLLGVGFHLVLAPASFWDFATMVFALYVLFVPTRVFAELAPRSDNVRAIALAGFGMHLVVATAVSAVGAVGFFGVRWHTVIVLCWYVAVIPMMAQLLRACFADRERWTGWSPRPGVLLVVPLLVFVTGASPYLGLKTVSNFSMFSNLHTEPGVANHLLPGISALQVLPYERDPVTITDIELSADLTNVTVTQPRWAREKPPITVPWQELRRIVTIWREAGVETVRLEFIRGGVPHSVPNALADPELAAPMPWWQRNLLAYRAVSSADGSDICRW</sequence>
<organism evidence="2 3">
    <name type="scientific">Pseudonocardia eucalypti</name>
    <dbReference type="NCBI Taxonomy" id="648755"/>
    <lineage>
        <taxon>Bacteria</taxon>
        <taxon>Bacillati</taxon>
        <taxon>Actinomycetota</taxon>
        <taxon>Actinomycetes</taxon>
        <taxon>Pseudonocardiales</taxon>
        <taxon>Pseudonocardiaceae</taxon>
        <taxon>Pseudonocardia</taxon>
    </lineage>
</organism>
<feature type="transmembrane region" description="Helical" evidence="1">
    <location>
        <begin position="269"/>
        <end position="293"/>
    </location>
</feature>
<evidence type="ECO:0000313" key="3">
    <source>
        <dbReference type="Proteomes" id="UP001428817"/>
    </source>
</evidence>
<dbReference type="EMBL" id="BAABJP010000020">
    <property type="protein sequence ID" value="GAA5160555.1"/>
    <property type="molecule type" value="Genomic_DNA"/>
</dbReference>
<feature type="transmembrane region" description="Helical" evidence="1">
    <location>
        <begin position="337"/>
        <end position="355"/>
    </location>
</feature>
<keyword evidence="1" id="KW-0472">Membrane</keyword>